<evidence type="ECO:0000256" key="1">
    <source>
        <dbReference type="SAM" id="MobiDB-lite"/>
    </source>
</evidence>
<dbReference type="InterPro" id="IPR009333">
    <property type="entry name" value="DUF992"/>
</dbReference>
<reference evidence="2 3" key="1">
    <citation type="submission" date="2019-01" db="EMBL/GenBank/DDBJ databases">
        <authorList>
            <person name="Chen W.-M."/>
        </authorList>
    </citation>
    <scope>NUCLEOTIDE SEQUENCE [LARGE SCALE GENOMIC DNA]</scope>
    <source>
        <strain evidence="2 3">TER-1</strain>
    </source>
</reference>
<accession>A0A437P9C4</accession>
<dbReference type="EMBL" id="SACP01000008">
    <property type="protein sequence ID" value="RVU18708.1"/>
    <property type="molecule type" value="Genomic_DNA"/>
</dbReference>
<evidence type="ECO:0000313" key="3">
    <source>
        <dbReference type="Proteomes" id="UP000286997"/>
    </source>
</evidence>
<sequence length="189" mass="19111">MPARQGPRHRVTKRQDGSASARQARITAMRPLALALAASLVATAAAYALARPGPQPDWQPAGTLTCTTNPNLRLVLGHTGGATCTFVAAHGDLRQTYGALFSQGRSGGEPTAATVSWRVLTTDGTAGAGRLDGLFDGGAREPGTGGLPVFEARSGTVRLEPAAPAGPVPDFAAHDSVLALAPAPSSAAP</sequence>
<dbReference type="Proteomes" id="UP000286997">
    <property type="component" value="Unassembled WGS sequence"/>
</dbReference>
<protein>
    <submittedName>
        <fullName evidence="2">DUF992 domain-containing protein</fullName>
    </submittedName>
</protein>
<feature type="region of interest" description="Disordered" evidence="1">
    <location>
        <begin position="1"/>
        <end position="23"/>
    </location>
</feature>
<evidence type="ECO:0000313" key="2">
    <source>
        <dbReference type="EMBL" id="RVU18708.1"/>
    </source>
</evidence>
<keyword evidence="3" id="KW-1185">Reference proteome</keyword>
<dbReference type="OrthoDB" id="7996367at2"/>
<proteinExistence type="predicted"/>
<feature type="compositionally biased region" description="Basic residues" evidence="1">
    <location>
        <begin position="1"/>
        <end position="12"/>
    </location>
</feature>
<organism evidence="2 3">
    <name type="scientific">Methylobacterium oryzihabitans</name>
    <dbReference type="NCBI Taxonomy" id="2499852"/>
    <lineage>
        <taxon>Bacteria</taxon>
        <taxon>Pseudomonadati</taxon>
        <taxon>Pseudomonadota</taxon>
        <taxon>Alphaproteobacteria</taxon>
        <taxon>Hyphomicrobiales</taxon>
        <taxon>Methylobacteriaceae</taxon>
        <taxon>Methylobacterium</taxon>
    </lineage>
</organism>
<name>A0A437P9C4_9HYPH</name>
<gene>
    <name evidence="2" type="ORF">EOE48_10000</name>
</gene>
<dbReference type="AlphaFoldDB" id="A0A437P9C4"/>
<dbReference type="Pfam" id="PF06186">
    <property type="entry name" value="DUF992"/>
    <property type="match status" value="1"/>
</dbReference>
<comment type="caution">
    <text evidence="2">The sequence shown here is derived from an EMBL/GenBank/DDBJ whole genome shotgun (WGS) entry which is preliminary data.</text>
</comment>